<reference evidence="1 2" key="1">
    <citation type="journal article" date="2020" name="Nat. Food">
        <title>A phased Vanilla planifolia genome enables genetic improvement of flavour and production.</title>
        <authorList>
            <person name="Hasing T."/>
            <person name="Tang H."/>
            <person name="Brym M."/>
            <person name="Khazi F."/>
            <person name="Huang T."/>
            <person name="Chambers A.H."/>
        </authorList>
    </citation>
    <scope>NUCLEOTIDE SEQUENCE [LARGE SCALE GENOMIC DNA]</scope>
    <source>
        <tissue evidence="1">Leaf</tissue>
    </source>
</reference>
<dbReference type="EMBL" id="JADCNL010000014">
    <property type="protein sequence ID" value="KAG0452385.1"/>
    <property type="molecule type" value="Genomic_DNA"/>
</dbReference>
<keyword evidence="2" id="KW-1185">Reference proteome</keyword>
<proteinExistence type="predicted"/>
<accession>A0A835PH96</accession>
<organism evidence="1 2">
    <name type="scientific">Vanilla planifolia</name>
    <name type="common">Vanilla</name>
    <dbReference type="NCBI Taxonomy" id="51239"/>
    <lineage>
        <taxon>Eukaryota</taxon>
        <taxon>Viridiplantae</taxon>
        <taxon>Streptophyta</taxon>
        <taxon>Embryophyta</taxon>
        <taxon>Tracheophyta</taxon>
        <taxon>Spermatophyta</taxon>
        <taxon>Magnoliopsida</taxon>
        <taxon>Liliopsida</taxon>
        <taxon>Asparagales</taxon>
        <taxon>Orchidaceae</taxon>
        <taxon>Vanilloideae</taxon>
        <taxon>Vanilleae</taxon>
        <taxon>Vanilla</taxon>
    </lineage>
</organism>
<dbReference type="OrthoDB" id="5835829at2759"/>
<evidence type="ECO:0000313" key="1">
    <source>
        <dbReference type="EMBL" id="KAG0452385.1"/>
    </source>
</evidence>
<protein>
    <submittedName>
        <fullName evidence="1">Uncharacterized protein</fullName>
    </submittedName>
</protein>
<gene>
    <name evidence="1" type="ORF">HPP92_025049</name>
</gene>
<dbReference type="Proteomes" id="UP000636800">
    <property type="component" value="Unassembled WGS sequence"/>
</dbReference>
<dbReference type="AlphaFoldDB" id="A0A835PH96"/>
<sequence length="54" mass="6208">MPHWSTNAARHRFVAGKTKSLLEFGLDGHRRSGLFGYYLDDRAGWPNSIDTMRN</sequence>
<evidence type="ECO:0000313" key="2">
    <source>
        <dbReference type="Proteomes" id="UP000636800"/>
    </source>
</evidence>
<name>A0A835PH96_VANPL</name>
<comment type="caution">
    <text evidence="1">The sequence shown here is derived from an EMBL/GenBank/DDBJ whole genome shotgun (WGS) entry which is preliminary data.</text>
</comment>